<dbReference type="Pfam" id="PF00207">
    <property type="entry name" value="A2M"/>
    <property type="match status" value="1"/>
</dbReference>
<dbReference type="Pfam" id="PF07703">
    <property type="entry name" value="A2M_BRD"/>
    <property type="match status" value="1"/>
</dbReference>
<dbReference type="InterPro" id="IPR051802">
    <property type="entry name" value="YfhM-like"/>
</dbReference>
<feature type="domain" description="Alpha-2-macroglobulin" evidence="5">
    <location>
        <begin position="1248"/>
        <end position="1338"/>
    </location>
</feature>
<dbReference type="PANTHER" id="PTHR40094:SF1">
    <property type="entry name" value="UBIQUITIN DOMAIN-CONTAINING PROTEIN"/>
    <property type="match status" value="1"/>
</dbReference>
<accession>A0AAU8JJF2</accession>
<dbReference type="InterPro" id="IPR002890">
    <property type="entry name" value="MG2"/>
</dbReference>
<comment type="similarity">
    <text evidence="1">Belongs to the protease inhibitor I39 (alpha-2-macroglobulin) family. Bacterial alpha-2-macroglobulin subfamily.</text>
</comment>
<evidence type="ECO:0000313" key="6">
    <source>
        <dbReference type="EMBL" id="XCM38179.1"/>
    </source>
</evidence>
<protein>
    <submittedName>
        <fullName evidence="6">Alpha-2-macroglobulin</fullName>
    </submittedName>
</protein>
<evidence type="ECO:0000256" key="3">
    <source>
        <dbReference type="SAM" id="MobiDB-lite"/>
    </source>
</evidence>
<organism evidence="6">
    <name type="scientific">Planktothricoides raciborskii GIHE-MW2</name>
    <dbReference type="NCBI Taxonomy" id="2792601"/>
    <lineage>
        <taxon>Bacteria</taxon>
        <taxon>Bacillati</taxon>
        <taxon>Cyanobacteriota</taxon>
        <taxon>Cyanophyceae</taxon>
        <taxon>Oscillatoriophycideae</taxon>
        <taxon>Oscillatoriales</taxon>
        <taxon>Oscillatoriaceae</taxon>
        <taxon>Planktothricoides</taxon>
    </lineage>
</organism>
<keyword evidence="2" id="KW-0732">Signal</keyword>
<evidence type="ECO:0000259" key="5">
    <source>
        <dbReference type="SMART" id="SM01360"/>
    </source>
</evidence>
<dbReference type="InterPro" id="IPR011625">
    <property type="entry name" value="A2M_N_BRD"/>
</dbReference>
<dbReference type="PANTHER" id="PTHR40094">
    <property type="entry name" value="ALPHA-2-MACROGLOBULIN HOMOLOG"/>
    <property type="match status" value="1"/>
</dbReference>
<dbReference type="Pfam" id="PF13205">
    <property type="entry name" value="Big_5"/>
    <property type="match status" value="1"/>
</dbReference>
<gene>
    <name evidence="6" type="ORF">ABWT76_001011</name>
</gene>
<dbReference type="Gene3D" id="2.60.40.1930">
    <property type="match status" value="1"/>
</dbReference>
<dbReference type="RefSeq" id="WP_190879857.1">
    <property type="nucleotide sequence ID" value="NZ_CP159837.1"/>
</dbReference>
<evidence type="ECO:0000256" key="2">
    <source>
        <dbReference type="ARBA" id="ARBA00022729"/>
    </source>
</evidence>
<dbReference type="SMART" id="SM01359">
    <property type="entry name" value="A2M_N_2"/>
    <property type="match status" value="1"/>
</dbReference>
<dbReference type="InterPro" id="IPR032812">
    <property type="entry name" value="SbsA_Ig"/>
</dbReference>
<dbReference type="GO" id="GO:0004866">
    <property type="term" value="F:endopeptidase inhibitor activity"/>
    <property type="evidence" value="ECO:0007669"/>
    <property type="project" value="InterPro"/>
</dbReference>
<dbReference type="Gene3D" id="2.20.130.20">
    <property type="match status" value="1"/>
</dbReference>
<proteinExistence type="inferred from homology"/>
<dbReference type="Pfam" id="PF17973">
    <property type="entry name" value="bMG10"/>
    <property type="match status" value="1"/>
</dbReference>
<dbReference type="SUPFAM" id="SSF48239">
    <property type="entry name" value="Terpenoid cyclases/Protein prenyltransferases"/>
    <property type="match status" value="1"/>
</dbReference>
<feature type="region of interest" description="Disordered" evidence="3">
    <location>
        <begin position="1212"/>
        <end position="1235"/>
    </location>
</feature>
<dbReference type="InterPro" id="IPR041203">
    <property type="entry name" value="Bact_A2M_MG5"/>
</dbReference>
<dbReference type="EMBL" id="CP159837">
    <property type="protein sequence ID" value="XCM38179.1"/>
    <property type="molecule type" value="Genomic_DNA"/>
</dbReference>
<dbReference type="InterPro" id="IPR041246">
    <property type="entry name" value="Bact_MG10"/>
</dbReference>
<dbReference type="SMART" id="SM01360">
    <property type="entry name" value="A2M"/>
    <property type="match status" value="1"/>
</dbReference>
<dbReference type="InterPro" id="IPR008930">
    <property type="entry name" value="Terpenoid_cyclase/PrenylTrfase"/>
</dbReference>
<dbReference type="Gene3D" id="2.60.40.3710">
    <property type="match status" value="1"/>
</dbReference>
<name>A0AAU8JJF2_9CYAN</name>
<evidence type="ECO:0000256" key="1">
    <source>
        <dbReference type="ARBA" id="ARBA00010556"/>
    </source>
</evidence>
<evidence type="ECO:0000259" key="4">
    <source>
        <dbReference type="SMART" id="SM01359"/>
    </source>
</evidence>
<dbReference type="CDD" id="cd02891">
    <property type="entry name" value="A2M_like"/>
    <property type="match status" value="1"/>
</dbReference>
<reference evidence="6" key="1">
    <citation type="submission" date="2024-07" db="EMBL/GenBank/DDBJ databases">
        <authorList>
            <person name="Kim Y.J."/>
            <person name="Jeong J.Y."/>
        </authorList>
    </citation>
    <scope>NUCLEOTIDE SEQUENCE</scope>
    <source>
        <strain evidence="6">GIHE-MW2</strain>
    </source>
</reference>
<dbReference type="Gene3D" id="1.50.10.20">
    <property type="match status" value="1"/>
</dbReference>
<dbReference type="InterPro" id="IPR001599">
    <property type="entry name" value="Macroglobln_a2"/>
</dbReference>
<feature type="domain" description="Alpha-2-macroglobulin bait region" evidence="4">
    <location>
        <begin position="997"/>
        <end position="1149"/>
    </location>
</feature>
<dbReference type="Pfam" id="PF01835">
    <property type="entry name" value="MG2"/>
    <property type="match status" value="1"/>
</dbReference>
<dbReference type="Pfam" id="PF17972">
    <property type="entry name" value="bMG5"/>
    <property type="match status" value="1"/>
</dbReference>
<sequence length="1944" mass="216292">MRIKIKTWMKTWIHFLLGLLLAFGLFTCQTTNMTTNFSQAVETLPQVAPLPKPQIPDWIEQISPTEEAEPLAQIRIRFKDPVIPLESLDSPEQQIKLNLFQIQPALPGRFRFLTPRMVGFQADEPLPKATRIQVTVKAGLADLNNHRLTQDLAWTFTTDPIQITNLPETNPNPYSSGYLDIKPNLEITSNVQLDLNSLANNATLISEANQEKISLKAEQTTAENQQPYPIFLANGSTDPFNLINRQWQYQLIPQQELQKNTRYRLELDPGIRPIRGNLVSDKAFTSQVATYAPLKFEKIETNRGWGSRFDQGISGLRFNNPLNADSALENIRFSPPPNPDIPLLEIYEGNNYVGVNSWALEPETNYTITIGENLKDTFGQTLGNSLTIQHKTGNLLANIFTRTGLNIFPKGAKANFKISTVNLPELNYKAAYKVVQPTDLVYRNNSEEFLPSSNTWKKFDISGKKNQITQTEVALEQELKAPTGMVAYGVQAKTVPYSENNQQKWQEPTYYGFAQITNLGVFTQLFPKSGLIRVNHLSDGAPVAAATIEIYQSKLNETPRPEPKPCATGITDQTGTFILNNQQLKQCIPNNEPPELLVIARENQDWAYARCDRDSGSYGYGIYPEWDYGQIQPRGTIFSDRNLYQRGEKASFTSLAAYLQNSQLKLDKNSQYTVTLSQPNGTQKNLGNFTTNEFGTFSFDWAIEPDSPLGDYYLSADGKNGNVLSGYVRVAEFKPPNFQVDLKLDKEIAISQQTIEAKAEGQYLFGSPLAAGQLKYYVTRSQANFTPKGWEEFAFGQQWFWPENPPSIDAEVLQNYAELDPQGLGTFTFKIGNDLPYPMTYQVSAEVSDSSNQAVAASQSVIALPSDRLIGLKSDFAAEVDKDFTVEMIATDATGKVLKGERIRLQLQKVDYKPMPRSMSETWPKYKLEYTTVAEKQITSGGQAEKISLQAKEAGYYRIRANFANAKDEVMATDLSIWISGKNPVFWGYPGEQENALEVKLDKDTYQPGEIATAVVQSPYPEAELYFAVVRDKPIYKTITKVTGGAPQIQFTVTPEMLPNAAVQAVLVRQGISLDQVEAGTVKDLVKIGFAPFSTSLDEKYLQIEVKPDLEAVEPGAEQSLKLTVKDGKNRPVKAQVSLMVVNEDVLQLTGYRPPDLVTTVYAQQLIPTRFTDNRFAVSLKDIIFNQNENPQLSPRAATPGVGDVFLQQESEKNQSAPLPANAPAAGRSQTPEEPAQAINIRKDFKPLAYYNGAVITDNNGHATVRFKLPDNLTTWRVIAIAETEDMRFGKGENTFITKKPLMANPLLPQFVRVGDRFFAGLAVTNNTGKKGNLEINGQVAENMQFAENASSTQQLSTQAKPDTTGYRFPIAAQDIGVGKIKFTAQLNKRDGDGFEVSLPVKKLAVTEQVISTGVTENQVKIPLNVNQNVAPNVGGLEVSLASTLIPEITAPARQVFEENRLPFLEPAASQLAIAANLQILGQKYGQAFGEFNPTAQAEIALKQLQELQQSDGGFASWPKQYQSDPFVTPYAAESLAKALAADFKVDPGMVSQVKLYLQRLLENPQQYDYCQTEICQNQLRLSALMALAELGDKRDSFLGDIYKQREELDQLSQLKLTRYLFSFPQWQDEAKTLFDRFQETVYETGRSATVNLPRGWYWLSTPTTQQAETLRLFIAQKAKPEVSDRLLQGLLNLRRNGTWQNSYANASALTALVAYANTQPTPPNFTATVKLAGENIDSMQFQGYENPSRFINVAMDQLPQGNADLTLEKSGAGSLHYLTAYSYRLLGNAPGRFNGLRVDRKVRLAGEDQVLATMGLSALNQPVTVEVGQVFDIGLEIITDHPIDHLVITDQLPAGFEAVDTTFQITNPAVQAQVDSWEIGYQTIYADEVVAYGDRLNAGVYNLHYLVRSVTPGTFEWPGAEVHLKYAPEEFGRSATATLAVKE</sequence>